<dbReference type="GO" id="GO:0016853">
    <property type="term" value="F:isomerase activity"/>
    <property type="evidence" value="ECO:0007669"/>
    <property type="project" value="UniProtKB-KW"/>
</dbReference>
<gene>
    <name evidence="5" type="ORF">EF294_15445</name>
</gene>
<dbReference type="InterPro" id="IPR032259">
    <property type="entry name" value="HIBYL-CoA-H"/>
</dbReference>
<dbReference type="CDD" id="cd06558">
    <property type="entry name" value="crotonase-like"/>
    <property type="match status" value="1"/>
</dbReference>
<organism evidence="5 6">
    <name type="scientific">Gordonia oryzae</name>
    <dbReference type="NCBI Taxonomy" id="2487349"/>
    <lineage>
        <taxon>Bacteria</taxon>
        <taxon>Bacillati</taxon>
        <taxon>Actinomycetota</taxon>
        <taxon>Actinomycetes</taxon>
        <taxon>Mycobacteriales</taxon>
        <taxon>Gordoniaceae</taxon>
        <taxon>Gordonia</taxon>
    </lineage>
</organism>
<keyword evidence="3" id="KW-0378">Hydrolase</keyword>
<dbReference type="NCBIfam" id="NF004127">
    <property type="entry name" value="PRK05617.1"/>
    <property type="match status" value="1"/>
</dbReference>
<accession>A0A3N4G736</accession>
<dbReference type="InterPro" id="IPR029045">
    <property type="entry name" value="ClpP/crotonase-like_dom_sf"/>
</dbReference>
<dbReference type="GO" id="GO:0003860">
    <property type="term" value="F:3-hydroxyisobutyryl-CoA hydrolase activity"/>
    <property type="evidence" value="ECO:0007669"/>
    <property type="project" value="UniProtKB-EC"/>
</dbReference>
<dbReference type="EC" id="3.1.2.4" evidence="2"/>
<dbReference type="GO" id="GO:0005829">
    <property type="term" value="C:cytosol"/>
    <property type="evidence" value="ECO:0007669"/>
    <property type="project" value="TreeGrafter"/>
</dbReference>
<evidence type="ECO:0000313" key="5">
    <source>
        <dbReference type="EMBL" id="RPA58559.1"/>
    </source>
</evidence>
<keyword evidence="5" id="KW-0413">Isomerase</keyword>
<dbReference type="Proteomes" id="UP000267536">
    <property type="component" value="Unassembled WGS sequence"/>
</dbReference>
<dbReference type="GO" id="GO:0006574">
    <property type="term" value="P:L-valine catabolic process"/>
    <property type="evidence" value="ECO:0007669"/>
    <property type="project" value="TreeGrafter"/>
</dbReference>
<proteinExistence type="predicted"/>
<evidence type="ECO:0000256" key="1">
    <source>
        <dbReference type="ARBA" id="ARBA00001709"/>
    </source>
</evidence>
<dbReference type="PANTHER" id="PTHR43176">
    <property type="entry name" value="3-HYDROXYISOBUTYRYL-COA HYDROLASE-RELATED"/>
    <property type="match status" value="1"/>
</dbReference>
<evidence type="ECO:0000313" key="6">
    <source>
        <dbReference type="Proteomes" id="UP000267536"/>
    </source>
</evidence>
<dbReference type="AlphaFoldDB" id="A0A3N4G736"/>
<sequence>MADDASIRTERRGRVAHLVLNRPKSINALDHEMALTMNNALHAWATDDAIETVVISGAGERGLCAGGDIVAIHRDGVELSGVDAEGVGHDDHDAAASPSGRFWHDEYLLNEYVANYPKAYVAIMDGIVMGGGVGISAHGNTRVVTDRTTLAMPEVGIGFVPDVGGTHLLAQVPDQFGTYLALTAAPVDGAEAIALGLADHYVPAETLDDLVVALAGRPAAEVLAQFSIEPPAAGLLEQRSWIAEAFAADDVDEIIARCRAIGSDFATKTAERIAAKSPLALRVALRSLRAAQHDATLADSLRREYRVSLRSLLFPDLAEGIRAQVIDKDRNPAWRPAETIDDAAIEAFFAPLPDDVELTFGGESATGA</sequence>
<evidence type="ECO:0000259" key="4">
    <source>
        <dbReference type="Pfam" id="PF16113"/>
    </source>
</evidence>
<comment type="catalytic activity">
    <reaction evidence="1">
        <text>3-hydroxy-2-methylpropanoyl-CoA + H2O = 3-hydroxy-2-methylpropanoate + CoA + H(+)</text>
        <dbReference type="Rhea" id="RHEA:20888"/>
        <dbReference type="ChEBI" id="CHEBI:11805"/>
        <dbReference type="ChEBI" id="CHEBI:15377"/>
        <dbReference type="ChEBI" id="CHEBI:15378"/>
        <dbReference type="ChEBI" id="CHEBI:57287"/>
        <dbReference type="ChEBI" id="CHEBI:57340"/>
        <dbReference type="EC" id="3.1.2.4"/>
    </reaction>
</comment>
<dbReference type="Pfam" id="PF16113">
    <property type="entry name" value="ECH_2"/>
    <property type="match status" value="1"/>
</dbReference>
<dbReference type="Gene3D" id="3.90.226.10">
    <property type="entry name" value="2-enoyl-CoA Hydratase, Chain A, domain 1"/>
    <property type="match status" value="1"/>
</dbReference>
<reference evidence="5 6" key="1">
    <citation type="submission" date="2018-11" db="EMBL/GenBank/DDBJ databases">
        <title>Draft genome sequence of Gordonia sp. RS15-1S isolated from rice stems.</title>
        <authorList>
            <person name="Muangham S."/>
        </authorList>
    </citation>
    <scope>NUCLEOTIDE SEQUENCE [LARGE SCALE GENOMIC DNA]</scope>
    <source>
        <strain evidence="5 6">RS15-1S</strain>
    </source>
</reference>
<dbReference type="EMBL" id="RKMH01000011">
    <property type="protein sequence ID" value="RPA58559.1"/>
    <property type="molecule type" value="Genomic_DNA"/>
</dbReference>
<dbReference type="InterPro" id="IPR045004">
    <property type="entry name" value="ECH_dom"/>
</dbReference>
<keyword evidence="6" id="KW-1185">Reference proteome</keyword>
<evidence type="ECO:0000256" key="3">
    <source>
        <dbReference type="ARBA" id="ARBA00022801"/>
    </source>
</evidence>
<dbReference type="RefSeq" id="WP_123931589.1">
    <property type="nucleotide sequence ID" value="NZ_JBPSDP010000011.1"/>
</dbReference>
<evidence type="ECO:0000256" key="2">
    <source>
        <dbReference type="ARBA" id="ARBA00011915"/>
    </source>
</evidence>
<dbReference type="SUPFAM" id="SSF52096">
    <property type="entry name" value="ClpP/crotonase"/>
    <property type="match status" value="1"/>
</dbReference>
<feature type="domain" description="Enoyl-CoA hydratase/isomerase" evidence="4">
    <location>
        <begin position="16"/>
        <end position="349"/>
    </location>
</feature>
<dbReference type="OrthoDB" id="9790967at2"/>
<protein>
    <recommendedName>
        <fullName evidence="2">3-hydroxyisobutyryl-CoA hydrolase</fullName>
        <ecNumber evidence="2">3.1.2.4</ecNumber>
    </recommendedName>
</protein>
<dbReference type="PANTHER" id="PTHR43176:SF3">
    <property type="entry name" value="3-HYDROXYISOBUTYRYL-COA HYDROLASE, MITOCHONDRIAL"/>
    <property type="match status" value="1"/>
</dbReference>
<name>A0A3N4G736_9ACTN</name>
<comment type="caution">
    <text evidence="5">The sequence shown here is derived from an EMBL/GenBank/DDBJ whole genome shotgun (WGS) entry which is preliminary data.</text>
</comment>